<proteinExistence type="predicted"/>
<dbReference type="PANTHER" id="PTHR22771">
    <property type="entry name" value="CULLIN AND GALACTOSE-BINDING DOMAIN-CONTAINING"/>
    <property type="match status" value="1"/>
</dbReference>
<evidence type="ECO:0000313" key="3">
    <source>
        <dbReference type="Ensembl" id="ENSMMOP00000010194.1"/>
    </source>
</evidence>
<organism evidence="3 4">
    <name type="scientific">Mola mola</name>
    <name type="common">Ocean sunfish</name>
    <name type="synonym">Tetraodon mola</name>
    <dbReference type="NCBI Taxonomy" id="94237"/>
    <lineage>
        <taxon>Eukaryota</taxon>
        <taxon>Metazoa</taxon>
        <taxon>Chordata</taxon>
        <taxon>Craniata</taxon>
        <taxon>Vertebrata</taxon>
        <taxon>Euteleostomi</taxon>
        <taxon>Actinopterygii</taxon>
        <taxon>Neopterygii</taxon>
        <taxon>Teleostei</taxon>
        <taxon>Neoteleostei</taxon>
        <taxon>Acanthomorphata</taxon>
        <taxon>Eupercaria</taxon>
        <taxon>Tetraodontiformes</taxon>
        <taxon>Molidae</taxon>
        <taxon>Mola</taxon>
    </lineage>
</organism>
<protein>
    <submittedName>
        <fullName evidence="3">Uncharacterized protein</fullName>
    </submittedName>
</protein>
<dbReference type="Pfam" id="PF11515">
    <property type="entry name" value="Cul7"/>
    <property type="match status" value="1"/>
</dbReference>
<reference evidence="3" key="2">
    <citation type="submission" date="2025-09" db="UniProtKB">
        <authorList>
            <consortium name="Ensembl"/>
        </authorList>
    </citation>
    <scope>IDENTIFICATION</scope>
</reference>
<dbReference type="SUPFAM" id="SSF63748">
    <property type="entry name" value="Tudor/PWWP/MBT"/>
    <property type="match status" value="1"/>
</dbReference>
<reference evidence="3" key="1">
    <citation type="submission" date="2025-08" db="UniProtKB">
        <authorList>
            <consortium name="Ensembl"/>
        </authorList>
    </citation>
    <scope>IDENTIFICATION</scope>
</reference>
<dbReference type="InterPro" id="IPR021097">
    <property type="entry name" value="CPH_domain"/>
</dbReference>
<evidence type="ECO:0000259" key="1">
    <source>
        <dbReference type="Pfam" id="PF11515"/>
    </source>
</evidence>
<dbReference type="Gene3D" id="2.30.30.30">
    <property type="match status" value="1"/>
</dbReference>
<evidence type="ECO:0000259" key="2">
    <source>
        <dbReference type="Pfam" id="PF23168"/>
    </source>
</evidence>
<dbReference type="Proteomes" id="UP000261620">
    <property type="component" value="Unplaced"/>
</dbReference>
<dbReference type="Ensembl" id="ENSMMOT00000010374.1">
    <property type="protein sequence ID" value="ENSMMOP00000010194.1"/>
    <property type="gene ID" value="ENSMMOG00000007875.1"/>
</dbReference>
<dbReference type="AlphaFoldDB" id="A0A3Q3WMS3"/>
<keyword evidence="4" id="KW-1185">Reference proteome</keyword>
<feature type="domain" description="CPH" evidence="1">
    <location>
        <begin position="329"/>
        <end position="394"/>
    </location>
</feature>
<name>A0A3Q3WMS3_MOLML</name>
<dbReference type="InterPro" id="IPR045093">
    <property type="entry name" value="Cullin"/>
</dbReference>
<dbReference type="STRING" id="94237.ENSMMOP00000010194"/>
<feature type="domain" description="CUL7/CUL9 N-terminal" evidence="2">
    <location>
        <begin position="6"/>
        <end position="85"/>
    </location>
</feature>
<evidence type="ECO:0000313" key="4">
    <source>
        <dbReference type="Proteomes" id="UP000261620"/>
    </source>
</evidence>
<dbReference type="InterPro" id="IPR014722">
    <property type="entry name" value="Rib_uL2_dom2"/>
</dbReference>
<dbReference type="InterPro" id="IPR055486">
    <property type="entry name" value="CUL7/CUL9_N"/>
</dbReference>
<sequence length="567" mass="64526">MVGERRNGNLLVQLGPRLQAYPEELIRQRRNHDGQTEYLIRWCLVTIDDGSRESKPENILMWMSTEDVYANCPTLLGKRKLDTQRGSSDFPADVTFDEVELSDMKEDVKNLVRRARKQMTKKRDFSISITHTIHVLSAYASIGSLVGVFKETGALNLLMELLCNKETQTRRSAGKMLRALASHDAGSRAYVLLSLSQQDGIEQHMDFDNRFTLLELFAETTSSEEHGISFEGIHLPQVNIPGKLLFSLVKRYLCVTSLMDKLNTSGADTVHQTEKLRLQREFDFTMAMANLISELVRVMGWDRNRQLPDNPVSIFQPRFCTSPVILHSTSAAYVQDNLKSGMMVRMLEDYEEVSAGDEGEFRYSNDGSPPVQVYWNSLSRTYWVHWHMVEILGSSSTSQAEKETQEKAMSLTETLKLSAVSQTFFLKPPGGLYSLPYLSEGLQAEPAALSRAEWWEILFFIKKLEPKQQHEEAELDDSSLIGLSVPGDVAKKLLHYLKQKLPSSCLSDLLCSHIFSKHYLRRGGGSMEDEELLGKGEHPPKQRWPLWLHVLQLYKNKPKYANSILLT</sequence>
<dbReference type="PANTHER" id="PTHR22771:SF4">
    <property type="entry name" value="CULLIN 7-RELATED"/>
    <property type="match status" value="1"/>
</dbReference>
<dbReference type="OMA" id="GCLAVIN"/>
<dbReference type="Pfam" id="PF23168">
    <property type="entry name" value="CUL7_CUL9_N"/>
    <property type="match status" value="1"/>
</dbReference>
<accession>A0A3Q3WMS3</accession>